<dbReference type="EMBL" id="FNLC01000003">
    <property type="protein sequence ID" value="SDR25687.1"/>
    <property type="molecule type" value="Genomic_DNA"/>
</dbReference>
<dbReference type="Gene3D" id="3.30.70.100">
    <property type="match status" value="1"/>
</dbReference>
<dbReference type="GO" id="GO:0046872">
    <property type="term" value="F:metal ion binding"/>
    <property type="evidence" value="ECO:0007669"/>
    <property type="project" value="InterPro"/>
</dbReference>
<keyword evidence="3" id="KW-1185">Reference proteome</keyword>
<dbReference type="CDD" id="cd00371">
    <property type="entry name" value="HMA"/>
    <property type="match status" value="1"/>
</dbReference>
<dbReference type="SUPFAM" id="SSF55008">
    <property type="entry name" value="HMA, heavy metal-associated domain"/>
    <property type="match status" value="1"/>
</dbReference>
<dbReference type="PROSITE" id="PS50846">
    <property type="entry name" value="HMA_2"/>
    <property type="match status" value="1"/>
</dbReference>
<organism evidence="2 3">
    <name type="scientific">Natronobacterium texcoconense</name>
    <dbReference type="NCBI Taxonomy" id="1095778"/>
    <lineage>
        <taxon>Archaea</taxon>
        <taxon>Methanobacteriati</taxon>
        <taxon>Methanobacteriota</taxon>
        <taxon>Stenosarchaea group</taxon>
        <taxon>Halobacteria</taxon>
        <taxon>Halobacteriales</taxon>
        <taxon>Natrialbaceae</taxon>
        <taxon>Natronobacterium</taxon>
    </lineage>
</organism>
<evidence type="ECO:0000313" key="2">
    <source>
        <dbReference type="EMBL" id="SDR25687.1"/>
    </source>
</evidence>
<gene>
    <name evidence="2" type="ORF">SAMN04489842_2817</name>
</gene>
<accession>A0A1H1HJV0</accession>
<protein>
    <submittedName>
        <fullName evidence="2">Copper chaperone CopZ</fullName>
    </submittedName>
</protein>
<dbReference type="Proteomes" id="UP000198848">
    <property type="component" value="Unassembled WGS sequence"/>
</dbReference>
<name>A0A1H1HJV0_NATTX</name>
<evidence type="ECO:0000313" key="3">
    <source>
        <dbReference type="Proteomes" id="UP000198848"/>
    </source>
</evidence>
<dbReference type="InterPro" id="IPR036163">
    <property type="entry name" value="HMA_dom_sf"/>
</dbReference>
<feature type="domain" description="HMA" evidence="1">
    <location>
        <begin position="7"/>
        <end position="75"/>
    </location>
</feature>
<proteinExistence type="predicted"/>
<dbReference type="InterPro" id="IPR006121">
    <property type="entry name" value="HMA_dom"/>
</dbReference>
<reference evidence="3" key="1">
    <citation type="submission" date="2016-10" db="EMBL/GenBank/DDBJ databases">
        <authorList>
            <person name="Varghese N."/>
            <person name="Submissions S."/>
        </authorList>
    </citation>
    <scope>NUCLEOTIDE SEQUENCE [LARGE SCALE GENOMIC DNA]</scope>
    <source>
        <strain evidence="3">DSM 24767</strain>
    </source>
</reference>
<dbReference type="AlphaFoldDB" id="A0A1H1HJV0"/>
<sequence>MVMSMSNTVRIRVRDAMFDCESCANTIEHVLEATYGVEQIDVDESTERVEIDYDPDIVAPTELEMTFEAWGYTPRP</sequence>
<dbReference type="STRING" id="1095778.SAMN04489842_2817"/>
<dbReference type="Pfam" id="PF00403">
    <property type="entry name" value="HMA"/>
    <property type="match status" value="1"/>
</dbReference>
<evidence type="ECO:0000259" key="1">
    <source>
        <dbReference type="PROSITE" id="PS50846"/>
    </source>
</evidence>